<keyword evidence="1" id="KW-1133">Transmembrane helix</keyword>
<proteinExistence type="predicted"/>
<accession>A0A433UCB2</accession>
<keyword evidence="1" id="KW-0472">Membrane</keyword>
<evidence type="ECO:0000313" key="3">
    <source>
        <dbReference type="Proteomes" id="UP000271974"/>
    </source>
</evidence>
<dbReference type="Proteomes" id="UP000271974">
    <property type="component" value="Unassembled WGS sequence"/>
</dbReference>
<evidence type="ECO:0000313" key="2">
    <source>
        <dbReference type="EMBL" id="RUS91439.1"/>
    </source>
</evidence>
<gene>
    <name evidence="2" type="ORF">EGW08_000763</name>
</gene>
<protein>
    <submittedName>
        <fullName evidence="2">Uncharacterized protein</fullName>
    </submittedName>
</protein>
<dbReference type="AlphaFoldDB" id="A0A433UCB2"/>
<reference evidence="2 3" key="1">
    <citation type="submission" date="2019-01" db="EMBL/GenBank/DDBJ databases">
        <title>A draft genome assembly of the solar-powered sea slug Elysia chlorotica.</title>
        <authorList>
            <person name="Cai H."/>
            <person name="Li Q."/>
            <person name="Fang X."/>
            <person name="Li J."/>
            <person name="Curtis N.E."/>
            <person name="Altenburger A."/>
            <person name="Shibata T."/>
            <person name="Feng M."/>
            <person name="Maeda T."/>
            <person name="Schwartz J.A."/>
            <person name="Shigenobu S."/>
            <person name="Lundholm N."/>
            <person name="Nishiyama T."/>
            <person name="Yang H."/>
            <person name="Hasebe M."/>
            <person name="Li S."/>
            <person name="Pierce S.K."/>
            <person name="Wang J."/>
        </authorList>
    </citation>
    <scope>NUCLEOTIDE SEQUENCE [LARGE SCALE GENOMIC DNA]</scope>
    <source>
        <strain evidence="2">EC2010</strain>
        <tissue evidence="2">Whole organism of an adult</tissue>
    </source>
</reference>
<name>A0A433UCB2_ELYCH</name>
<keyword evidence="1" id="KW-0812">Transmembrane</keyword>
<organism evidence="2 3">
    <name type="scientific">Elysia chlorotica</name>
    <name type="common">Eastern emerald elysia</name>
    <name type="synonym">Sea slug</name>
    <dbReference type="NCBI Taxonomy" id="188477"/>
    <lineage>
        <taxon>Eukaryota</taxon>
        <taxon>Metazoa</taxon>
        <taxon>Spiralia</taxon>
        <taxon>Lophotrochozoa</taxon>
        <taxon>Mollusca</taxon>
        <taxon>Gastropoda</taxon>
        <taxon>Heterobranchia</taxon>
        <taxon>Euthyneura</taxon>
        <taxon>Panpulmonata</taxon>
        <taxon>Sacoglossa</taxon>
        <taxon>Placobranchoidea</taxon>
        <taxon>Plakobranchidae</taxon>
        <taxon>Elysia</taxon>
    </lineage>
</organism>
<comment type="caution">
    <text evidence="2">The sequence shown here is derived from an EMBL/GenBank/DDBJ whole genome shotgun (WGS) entry which is preliminary data.</text>
</comment>
<keyword evidence="3" id="KW-1185">Reference proteome</keyword>
<evidence type="ECO:0000256" key="1">
    <source>
        <dbReference type="SAM" id="Phobius"/>
    </source>
</evidence>
<sequence length="202" mass="21833">MLLTAALLPCRSARNFLSTALRHQWSAVTSATSSQRFSLRPQPHAASVRPIHTGRGLRQAQGDQSQDKNAQLLSQMNIRLVCENGFLSWCRNTYISAVVGVAMMGEGASALAQSAGLGALLVGAMNLAWGTGCHVTNLVRLRHVSGMSRVTLFLHVSGSLLHCALWAFVLVCFIGFLDEARWPADPEDQDRHGTGGTPGRRK</sequence>
<dbReference type="OrthoDB" id="9944412at2759"/>
<dbReference type="EMBL" id="RQTK01000011">
    <property type="protein sequence ID" value="RUS91439.1"/>
    <property type="molecule type" value="Genomic_DNA"/>
</dbReference>
<feature type="transmembrane region" description="Helical" evidence="1">
    <location>
        <begin position="150"/>
        <end position="177"/>
    </location>
</feature>
<feature type="transmembrane region" description="Helical" evidence="1">
    <location>
        <begin position="110"/>
        <end position="129"/>
    </location>
</feature>